<dbReference type="RefSeq" id="XP_049261214.1">
    <property type="nucleotide sequence ID" value="XM_049409575.1"/>
</dbReference>
<gene>
    <name evidence="1" type="ORF">J8A68_005501</name>
</gene>
<reference evidence="1 2" key="1">
    <citation type="journal article" date="2021" name="DNA Res.">
        <title>Genome analysis of Candida subhashii reveals its hybrid nature and dual mitochondrial genome conformations.</title>
        <authorList>
            <person name="Mixao V."/>
            <person name="Hegedusova E."/>
            <person name="Saus E."/>
            <person name="Pryszcz L.P."/>
            <person name="Cillingova A."/>
            <person name="Nosek J."/>
            <person name="Gabaldon T."/>
        </authorList>
    </citation>
    <scope>NUCLEOTIDE SEQUENCE [LARGE SCALE GENOMIC DNA]</scope>
    <source>
        <strain evidence="1 2">CBS 10753</strain>
    </source>
</reference>
<dbReference type="GeneID" id="73472301"/>
<dbReference type="EMBL" id="JAGSYN010000271">
    <property type="protein sequence ID" value="KAG7660981.1"/>
    <property type="molecule type" value="Genomic_DNA"/>
</dbReference>
<proteinExistence type="predicted"/>
<sequence length="130" mass="14175">MIDFLKQSYNDPMQENIPKNVHDLFVDIAINEDLEKPVSTHVTDVTTTTPAADTTTTTGPSAPCASAATFTLTNIHPAAAAVTTNNHSILFTINEEDEDKVEIKYLATESIHHPLDLKFSGTIPKRLARG</sequence>
<evidence type="ECO:0000313" key="1">
    <source>
        <dbReference type="EMBL" id="KAG7660981.1"/>
    </source>
</evidence>
<dbReference type="AlphaFoldDB" id="A0A8J5Q662"/>
<comment type="caution">
    <text evidence="1">The sequence shown here is derived from an EMBL/GenBank/DDBJ whole genome shotgun (WGS) entry which is preliminary data.</text>
</comment>
<protein>
    <submittedName>
        <fullName evidence="1">Uncharacterized protein</fullName>
    </submittedName>
</protein>
<accession>A0A8J5Q662</accession>
<keyword evidence="2" id="KW-1185">Reference proteome</keyword>
<evidence type="ECO:0000313" key="2">
    <source>
        <dbReference type="Proteomes" id="UP000694255"/>
    </source>
</evidence>
<name>A0A8J5Q662_9ASCO</name>
<organism evidence="1 2">
    <name type="scientific">[Candida] subhashii</name>
    <dbReference type="NCBI Taxonomy" id="561895"/>
    <lineage>
        <taxon>Eukaryota</taxon>
        <taxon>Fungi</taxon>
        <taxon>Dikarya</taxon>
        <taxon>Ascomycota</taxon>
        <taxon>Saccharomycotina</taxon>
        <taxon>Pichiomycetes</taxon>
        <taxon>Debaryomycetaceae</taxon>
        <taxon>Spathaspora</taxon>
    </lineage>
</organism>
<dbReference type="Proteomes" id="UP000694255">
    <property type="component" value="Unassembled WGS sequence"/>
</dbReference>